<comment type="caution">
    <text evidence="1">The sequence shown here is derived from an EMBL/GenBank/DDBJ whole genome shotgun (WGS) entry which is preliminary data.</text>
</comment>
<protein>
    <submittedName>
        <fullName evidence="1">Uncharacterized protein</fullName>
    </submittedName>
</protein>
<dbReference type="EMBL" id="CAKOAT010083377">
    <property type="protein sequence ID" value="CAH8315824.1"/>
    <property type="molecule type" value="Genomic_DNA"/>
</dbReference>
<sequence>MEAHTISLAQFKVLRRSRRRCNLLRGIARTLPRGPQPHVAVSKRKGEAVPLRRMNYAELKTDLFGEDETAENWIMLKIVLQSQDAHLVVRGELEIRSNSRDLCDLARDKVIMLEKKPEMIKF</sequence>
<accession>A0ABC8J739</accession>
<reference evidence="1 2" key="1">
    <citation type="submission" date="2022-03" db="EMBL/GenBank/DDBJ databases">
        <authorList>
            <person name="Macdonald S."/>
            <person name="Ahmed S."/>
            <person name="Newling K."/>
        </authorList>
    </citation>
    <scope>NUCLEOTIDE SEQUENCE [LARGE SCALE GENOMIC DNA]</scope>
</reference>
<proteinExistence type="predicted"/>
<dbReference type="Proteomes" id="UP001642260">
    <property type="component" value="Unassembled WGS sequence"/>
</dbReference>
<keyword evidence="2" id="KW-1185">Reference proteome</keyword>
<evidence type="ECO:0000313" key="2">
    <source>
        <dbReference type="Proteomes" id="UP001642260"/>
    </source>
</evidence>
<dbReference type="AlphaFoldDB" id="A0ABC8J739"/>
<gene>
    <name evidence="1" type="ORF">ERUC_LOCUS7522</name>
</gene>
<evidence type="ECO:0000313" key="1">
    <source>
        <dbReference type="EMBL" id="CAH8315824.1"/>
    </source>
</evidence>
<name>A0ABC8J739_ERUVS</name>
<organism evidence="1 2">
    <name type="scientific">Eruca vesicaria subsp. sativa</name>
    <name type="common">Garden rocket</name>
    <name type="synonym">Eruca sativa</name>
    <dbReference type="NCBI Taxonomy" id="29727"/>
    <lineage>
        <taxon>Eukaryota</taxon>
        <taxon>Viridiplantae</taxon>
        <taxon>Streptophyta</taxon>
        <taxon>Embryophyta</taxon>
        <taxon>Tracheophyta</taxon>
        <taxon>Spermatophyta</taxon>
        <taxon>Magnoliopsida</taxon>
        <taxon>eudicotyledons</taxon>
        <taxon>Gunneridae</taxon>
        <taxon>Pentapetalae</taxon>
        <taxon>rosids</taxon>
        <taxon>malvids</taxon>
        <taxon>Brassicales</taxon>
        <taxon>Brassicaceae</taxon>
        <taxon>Brassiceae</taxon>
        <taxon>Eruca</taxon>
    </lineage>
</organism>